<name>A0A9W2ZQ59_BIOGL</name>
<dbReference type="SUPFAM" id="SSF53098">
    <property type="entry name" value="Ribonuclease H-like"/>
    <property type="match status" value="1"/>
</dbReference>
<dbReference type="InterPro" id="IPR012337">
    <property type="entry name" value="RNaseH-like_sf"/>
</dbReference>
<dbReference type="Pfam" id="PF14291">
    <property type="entry name" value="DUF4371"/>
    <property type="match status" value="1"/>
</dbReference>
<dbReference type="PANTHER" id="PTHR46289">
    <property type="entry name" value="52 KDA REPRESSOR OF THE INHIBITOR OF THE PROTEIN KINASE-LIKE PROTEIN-RELATED"/>
    <property type="match status" value="1"/>
</dbReference>
<evidence type="ECO:0000313" key="2">
    <source>
        <dbReference type="Proteomes" id="UP001165740"/>
    </source>
</evidence>
<dbReference type="PANTHER" id="PTHR46289:SF14">
    <property type="entry name" value="DUF4371 DOMAIN-CONTAINING PROTEIN"/>
    <property type="match status" value="1"/>
</dbReference>
<dbReference type="AlphaFoldDB" id="A0A9W2ZQ59"/>
<dbReference type="InterPro" id="IPR052958">
    <property type="entry name" value="IFN-induced_PKR_regulator"/>
</dbReference>
<evidence type="ECO:0000313" key="3">
    <source>
        <dbReference type="RefSeq" id="XP_055877171.1"/>
    </source>
</evidence>
<organism evidence="2 3">
    <name type="scientific">Biomphalaria glabrata</name>
    <name type="common">Bloodfluke planorb</name>
    <name type="synonym">Freshwater snail</name>
    <dbReference type="NCBI Taxonomy" id="6526"/>
    <lineage>
        <taxon>Eukaryota</taxon>
        <taxon>Metazoa</taxon>
        <taxon>Spiralia</taxon>
        <taxon>Lophotrochozoa</taxon>
        <taxon>Mollusca</taxon>
        <taxon>Gastropoda</taxon>
        <taxon>Heterobranchia</taxon>
        <taxon>Euthyneura</taxon>
        <taxon>Panpulmonata</taxon>
        <taxon>Hygrophila</taxon>
        <taxon>Lymnaeoidea</taxon>
        <taxon>Planorbidae</taxon>
        <taxon>Biomphalaria</taxon>
    </lineage>
</organism>
<accession>A0A9W2ZQ59</accession>
<feature type="domain" description="DUF4371" evidence="1">
    <location>
        <begin position="113"/>
        <end position="242"/>
    </location>
</feature>
<dbReference type="Proteomes" id="UP001165740">
    <property type="component" value="Chromosome 2"/>
</dbReference>
<dbReference type="GeneID" id="129924703"/>
<reference evidence="3" key="1">
    <citation type="submission" date="2025-08" db="UniProtKB">
        <authorList>
            <consortium name="RefSeq"/>
        </authorList>
    </citation>
    <scope>IDENTIFICATION</scope>
</reference>
<dbReference type="OMA" id="RINEMSH"/>
<protein>
    <submittedName>
        <fullName evidence="3">Zinc finger MYM-type protein 1-like</fullName>
    </submittedName>
</protein>
<dbReference type="InterPro" id="IPR025398">
    <property type="entry name" value="DUF4371"/>
</dbReference>
<evidence type="ECO:0000259" key="1">
    <source>
        <dbReference type="Pfam" id="PF14291"/>
    </source>
</evidence>
<dbReference type="RefSeq" id="XP_055877171.1">
    <property type="nucleotide sequence ID" value="XM_056021196.1"/>
</dbReference>
<proteinExistence type="predicted"/>
<keyword evidence="2" id="KW-1185">Reference proteome</keyword>
<dbReference type="OrthoDB" id="10029684at2759"/>
<gene>
    <name evidence="3" type="primary">LOC129924703</name>
</gene>
<sequence length="454" mass="50746">MSFNSLIENLKAIFLKSRTWNIRPSKIRPKREVPVSSSLPVLWVPEACQSQESLIVDMEEKQKRKRDNKSVYMNYWKRWCGQETTTKGSSVDEPSSSLQSTTYGAESGDKLLSEHLATASKNALYTSPQIQNEIIVICGEIIQQAIIKEVKNAQFFAVLADETTDISNMEQVSLCLRYVDSENVKQHKLKEMFLEFIPTNDVTGVGLSNLILNAVKRNGLEYCHVVGQGYDGAASMSGHFQGAQAYVRKECPLALYVHCSAHSLNLAIADSCSRPEIRNCLGIVQSVGTFFRNSAQRTAVLRDNINQLSTLPPHHKKNLLAMCETRWVHKHEAVLRFKEIYPAIMAALEELQAVHNKETSNQAVQLLNTLRTSNFVVCLAVLEKVMGYILPLSKQLQATNIDLAKAFSHVDTVLNALNILRSNAEDECTHICNAAKDLLEENGGMLQIPRIVGK</sequence>